<dbReference type="InterPro" id="IPR037359">
    <property type="entry name" value="NST/OST"/>
</dbReference>
<dbReference type="Pfam" id="PF00685">
    <property type="entry name" value="Sulfotransfer_1"/>
    <property type="match status" value="1"/>
</dbReference>
<organism evidence="4 5">
    <name type="scientific">Patiriisocius hiemis</name>
    <dbReference type="NCBI Taxonomy" id="3075604"/>
    <lineage>
        <taxon>Bacteria</taxon>
        <taxon>Pseudomonadati</taxon>
        <taxon>Bacteroidota</taxon>
        <taxon>Flavobacteriia</taxon>
        <taxon>Flavobacteriales</taxon>
        <taxon>Flavobacteriaceae</taxon>
        <taxon>Patiriisocius</taxon>
    </lineage>
</organism>
<dbReference type="PANTHER" id="PTHR10605:SF56">
    <property type="entry name" value="BIFUNCTIONAL HEPARAN SULFATE N-DEACETYLASE_N-SULFOTRANSFERASE"/>
    <property type="match status" value="1"/>
</dbReference>
<dbReference type="Proteomes" id="UP001254488">
    <property type="component" value="Unassembled WGS sequence"/>
</dbReference>
<reference evidence="4 5" key="1">
    <citation type="submission" date="2023-09" db="EMBL/GenBank/DDBJ databases">
        <authorList>
            <person name="Rey-Velasco X."/>
        </authorList>
    </citation>
    <scope>NUCLEOTIDE SEQUENCE [LARGE SCALE GENOMIC DNA]</scope>
    <source>
        <strain evidence="4 5">W242</strain>
    </source>
</reference>
<dbReference type="SUPFAM" id="SSF52540">
    <property type="entry name" value="P-loop containing nucleoside triphosphate hydrolases"/>
    <property type="match status" value="1"/>
</dbReference>
<dbReference type="InterPro" id="IPR000863">
    <property type="entry name" value="Sulfotransferase_dom"/>
</dbReference>
<evidence type="ECO:0000256" key="1">
    <source>
        <dbReference type="ARBA" id="ARBA00022679"/>
    </source>
</evidence>
<gene>
    <name evidence="4" type="ORF">RM538_07115</name>
</gene>
<dbReference type="EMBL" id="JAVRHZ010000003">
    <property type="protein sequence ID" value="MDT0555766.1"/>
    <property type="molecule type" value="Genomic_DNA"/>
</dbReference>
<keyword evidence="5" id="KW-1185">Reference proteome</keyword>
<name>A0ABU2YC52_9FLAO</name>
<feature type="domain" description="Sulfotransferase" evidence="3">
    <location>
        <begin position="4"/>
        <end position="208"/>
    </location>
</feature>
<evidence type="ECO:0000259" key="3">
    <source>
        <dbReference type="Pfam" id="PF00685"/>
    </source>
</evidence>
<sequence>MKVDFLLIGAAKSATTSLCNALTQHPDICFSEPKEPQFFSESNWRDKLDSYHSLFKKNTKLYGEGSTNYSKHPHYNKNIHNDIYEYNPEMKIIYIMRNPVDRIISYYTHTYNRGHETIENINNAVLNNIHYIDTGKYAMQIKPYQELFGEENVLLLFFEDFIKSYQQVLDSIFEFLDIDAIEVDEKYLNANKSFDKRVLHHKYDNPKTIFEKVKKVLLILKNYTYSPKFIDKKPILTRETKQYIINHVSKDINEIEIMTGRDLSHWLKIKS</sequence>
<proteinExistence type="predicted"/>
<protein>
    <submittedName>
        <fullName evidence="4">Sulfotransferase domain-containing protein</fullName>
    </submittedName>
</protein>
<dbReference type="RefSeq" id="WP_311332718.1">
    <property type="nucleotide sequence ID" value="NZ_JAVRHZ010000003.1"/>
</dbReference>
<accession>A0ABU2YC52</accession>
<dbReference type="Gene3D" id="3.40.50.300">
    <property type="entry name" value="P-loop containing nucleotide triphosphate hydrolases"/>
    <property type="match status" value="1"/>
</dbReference>
<evidence type="ECO:0000313" key="5">
    <source>
        <dbReference type="Proteomes" id="UP001254488"/>
    </source>
</evidence>
<keyword evidence="1" id="KW-0808">Transferase</keyword>
<keyword evidence="2" id="KW-0325">Glycoprotein</keyword>
<evidence type="ECO:0000256" key="2">
    <source>
        <dbReference type="ARBA" id="ARBA00023180"/>
    </source>
</evidence>
<comment type="caution">
    <text evidence="4">The sequence shown here is derived from an EMBL/GenBank/DDBJ whole genome shotgun (WGS) entry which is preliminary data.</text>
</comment>
<evidence type="ECO:0000313" key="4">
    <source>
        <dbReference type="EMBL" id="MDT0555766.1"/>
    </source>
</evidence>
<dbReference type="PANTHER" id="PTHR10605">
    <property type="entry name" value="HEPARAN SULFATE SULFOTRANSFERASE"/>
    <property type="match status" value="1"/>
</dbReference>
<dbReference type="InterPro" id="IPR027417">
    <property type="entry name" value="P-loop_NTPase"/>
</dbReference>